<dbReference type="SUPFAM" id="SSF52540">
    <property type="entry name" value="P-loop containing nucleoside triphosphate hydrolases"/>
    <property type="match status" value="1"/>
</dbReference>
<name>A0ABY8I0Z5_9BURK</name>
<evidence type="ECO:0000313" key="2">
    <source>
        <dbReference type="EMBL" id="WFR78555.1"/>
    </source>
</evidence>
<accession>A0ABY8I0Z5</accession>
<keyword evidence="3" id="KW-1185">Reference proteome</keyword>
<evidence type="ECO:0000259" key="1">
    <source>
        <dbReference type="Pfam" id="PF01926"/>
    </source>
</evidence>
<dbReference type="PANTHER" id="PTHR42714:SF6">
    <property type="entry name" value="TRANSLATION INITIATION FACTOR IF-2"/>
    <property type="match status" value="1"/>
</dbReference>
<dbReference type="Pfam" id="PF01926">
    <property type="entry name" value="MMR_HSR1"/>
    <property type="match status" value="1"/>
</dbReference>
<dbReference type="Gene3D" id="3.40.50.300">
    <property type="entry name" value="P-loop containing nucleotide triphosphate hydrolases"/>
    <property type="match status" value="1"/>
</dbReference>
<dbReference type="RefSeq" id="WP_081922545.1">
    <property type="nucleotide sequence ID" value="NZ_CP121464.1"/>
</dbReference>
<dbReference type="PANTHER" id="PTHR42714">
    <property type="entry name" value="TRNA MODIFICATION GTPASE GTPBP3"/>
    <property type="match status" value="1"/>
</dbReference>
<gene>
    <name evidence="2" type="ORF">P9875_23050</name>
</gene>
<organism evidence="2 3">
    <name type="scientific">Janthinobacterium rivuli</name>
    <dbReference type="NCBI Taxonomy" id="2751478"/>
    <lineage>
        <taxon>Bacteria</taxon>
        <taxon>Pseudomonadati</taxon>
        <taxon>Pseudomonadota</taxon>
        <taxon>Betaproteobacteria</taxon>
        <taxon>Burkholderiales</taxon>
        <taxon>Oxalobacteraceae</taxon>
        <taxon>Janthinobacterium</taxon>
    </lineage>
</organism>
<proteinExistence type="predicted"/>
<dbReference type="Proteomes" id="UP001219584">
    <property type="component" value="Chromosome"/>
</dbReference>
<sequence>MDKFYFRHQFEEIAAKRNHLKPVYVAYGLMNSGKSSLLNMLTNNIEVEFFKTNDIRETTENKEFDGERCIFIDTPGLDANHQDDTQAASGVRQADIVLFVHQPQGELEANEISFLQTLVSSFGEHASKHIVIVLTKMDKEDAMKIDAIARRIGEQCESELNFLPSIFKVSNSRYRAGKLKSQEVLVERSSIPELLVHLESLAAKAMSSRRRRMQDEVSTLLDAIGLAEQKLHGEKLHLQAQISQGFIGFNQQIGQLRAFLDTKASFFERI</sequence>
<reference evidence="2 3" key="1">
    <citation type="submission" date="2023-04" db="EMBL/GenBank/DDBJ databases">
        <title>Nanopore sequencing of Janthinobacterium from water.</title>
        <authorList>
            <person name="Ciuchcinski K."/>
            <person name="Rokowska A."/>
            <person name="Dziewit L."/>
        </authorList>
    </citation>
    <scope>NUCLEOTIDE SEQUENCE [LARGE SCALE GENOMIC DNA]</scope>
    <source>
        <strain evidence="2 3">DEMB2</strain>
    </source>
</reference>
<dbReference type="InterPro" id="IPR027417">
    <property type="entry name" value="P-loop_NTPase"/>
</dbReference>
<dbReference type="EMBL" id="CP121464">
    <property type="protein sequence ID" value="WFR78555.1"/>
    <property type="molecule type" value="Genomic_DNA"/>
</dbReference>
<feature type="domain" description="G" evidence="1">
    <location>
        <begin position="27"/>
        <end position="136"/>
    </location>
</feature>
<evidence type="ECO:0000313" key="3">
    <source>
        <dbReference type="Proteomes" id="UP001219584"/>
    </source>
</evidence>
<protein>
    <submittedName>
        <fullName evidence="2">50S ribosome-binding GTPase</fullName>
    </submittedName>
</protein>
<dbReference type="InterPro" id="IPR006073">
    <property type="entry name" value="GTP-bd"/>
</dbReference>